<dbReference type="InterPro" id="IPR013022">
    <property type="entry name" value="Xyl_isomerase-like_TIM-brl"/>
</dbReference>
<evidence type="ECO:0000259" key="1">
    <source>
        <dbReference type="Pfam" id="PF01261"/>
    </source>
</evidence>
<dbReference type="Pfam" id="PF01261">
    <property type="entry name" value="AP_endonuc_2"/>
    <property type="match status" value="1"/>
</dbReference>
<dbReference type="PANTHER" id="PTHR12110">
    <property type="entry name" value="HYDROXYPYRUVATE ISOMERASE"/>
    <property type="match status" value="1"/>
</dbReference>
<dbReference type="InterPro" id="IPR036237">
    <property type="entry name" value="Xyl_isomerase-like_sf"/>
</dbReference>
<gene>
    <name evidence="2" type="ORF">MNBD_PLANCTO02-178</name>
</gene>
<sequence>MPERLHSELLPSGISRRSFCQTAIASAGVAATSQLLLHPTPTLAAKPPQRNGQSHMKLSLAAYSFRNSLKHRFRVSKRRPSMTLFDFIDYCAEINLDGCELTGYYFPEEITHEYLMKIKGKTFRLGLDISGTAIGNNFAMRAGKRRDEQLKMCRDWIDYAATMGAPVIRIFAGYARGKVKEEEAIELCVAGINESLEYAAKKGVCLALENHGGITSTPEQLLKIINKVKPSPWFGVNLDGGNFRTDDPYRDLEKIAPYAINMQVKVAIQRGSRKGKKEEVDIPRLIKIMKDAHYRGYIVLEYEENEEPKKKIPKYIKQLRDAIHA</sequence>
<dbReference type="InterPro" id="IPR006311">
    <property type="entry name" value="TAT_signal"/>
</dbReference>
<feature type="domain" description="Xylose isomerase-like TIM barrel" evidence="1">
    <location>
        <begin position="88"/>
        <end position="317"/>
    </location>
</feature>
<dbReference type="PROSITE" id="PS51318">
    <property type="entry name" value="TAT"/>
    <property type="match status" value="1"/>
</dbReference>
<dbReference type="InterPro" id="IPR050312">
    <property type="entry name" value="IolE/XylAMocC-like"/>
</dbReference>
<protein>
    <recommendedName>
        <fullName evidence="1">Xylose isomerase-like TIM barrel domain-containing protein</fullName>
    </recommendedName>
</protein>
<name>A0A3B1E8X3_9ZZZZ</name>
<dbReference type="Gene3D" id="3.20.20.150">
    <property type="entry name" value="Divalent-metal-dependent TIM barrel enzymes"/>
    <property type="match status" value="1"/>
</dbReference>
<proteinExistence type="predicted"/>
<dbReference type="AlphaFoldDB" id="A0A3B1E8X3"/>
<organism evidence="2">
    <name type="scientific">hydrothermal vent metagenome</name>
    <dbReference type="NCBI Taxonomy" id="652676"/>
    <lineage>
        <taxon>unclassified sequences</taxon>
        <taxon>metagenomes</taxon>
        <taxon>ecological metagenomes</taxon>
    </lineage>
</organism>
<reference evidence="2" key="1">
    <citation type="submission" date="2018-06" db="EMBL/GenBank/DDBJ databases">
        <authorList>
            <person name="Zhirakovskaya E."/>
        </authorList>
    </citation>
    <scope>NUCLEOTIDE SEQUENCE</scope>
</reference>
<accession>A0A3B1E8X3</accession>
<dbReference type="PANTHER" id="PTHR12110:SF53">
    <property type="entry name" value="BLR5974 PROTEIN"/>
    <property type="match status" value="1"/>
</dbReference>
<evidence type="ECO:0000313" key="2">
    <source>
        <dbReference type="EMBL" id="VAX42257.1"/>
    </source>
</evidence>
<dbReference type="EMBL" id="UOGL01000638">
    <property type="protein sequence ID" value="VAX42257.1"/>
    <property type="molecule type" value="Genomic_DNA"/>
</dbReference>
<dbReference type="SUPFAM" id="SSF51658">
    <property type="entry name" value="Xylose isomerase-like"/>
    <property type="match status" value="1"/>
</dbReference>